<evidence type="ECO:0000313" key="2">
    <source>
        <dbReference type="EMBL" id="KAG2579316.1"/>
    </source>
</evidence>
<name>A0A8T0R1X4_PANVG</name>
<evidence type="ECO:0000313" key="3">
    <source>
        <dbReference type="Proteomes" id="UP000823388"/>
    </source>
</evidence>
<feature type="compositionally biased region" description="Low complexity" evidence="1">
    <location>
        <begin position="96"/>
        <end position="112"/>
    </location>
</feature>
<feature type="region of interest" description="Disordered" evidence="1">
    <location>
        <begin position="56"/>
        <end position="112"/>
    </location>
</feature>
<comment type="caution">
    <text evidence="2">The sequence shown here is derived from an EMBL/GenBank/DDBJ whole genome shotgun (WGS) entry which is preliminary data.</text>
</comment>
<proteinExistence type="predicted"/>
<protein>
    <submittedName>
        <fullName evidence="2">Uncharacterized protein</fullName>
    </submittedName>
</protein>
<keyword evidence="3" id="KW-1185">Reference proteome</keyword>
<reference evidence="2" key="1">
    <citation type="submission" date="2020-05" db="EMBL/GenBank/DDBJ databases">
        <title>WGS assembly of Panicum virgatum.</title>
        <authorList>
            <person name="Lovell J.T."/>
            <person name="Jenkins J."/>
            <person name="Shu S."/>
            <person name="Juenger T.E."/>
            <person name="Schmutz J."/>
        </authorList>
    </citation>
    <scope>NUCLEOTIDE SEQUENCE</scope>
    <source>
        <strain evidence="2">AP13</strain>
    </source>
</reference>
<evidence type="ECO:0000256" key="1">
    <source>
        <dbReference type="SAM" id="MobiDB-lite"/>
    </source>
</evidence>
<sequence>MKPGARPPLCKMRPVAWLRLCGRFGRISRARLRALSAHLPCQLLFAAPLLRRHQARNSQRANCLAATAGKAPRRSSPHGRRQDPAAEHPPTPGCETPQRSSPARPTTRPRVE</sequence>
<gene>
    <name evidence="2" type="ORF">PVAP13_6NG274306</name>
</gene>
<accession>A0A8T0R1X4</accession>
<dbReference type="Proteomes" id="UP000823388">
    <property type="component" value="Chromosome 6N"/>
</dbReference>
<organism evidence="2 3">
    <name type="scientific">Panicum virgatum</name>
    <name type="common">Blackwell switchgrass</name>
    <dbReference type="NCBI Taxonomy" id="38727"/>
    <lineage>
        <taxon>Eukaryota</taxon>
        <taxon>Viridiplantae</taxon>
        <taxon>Streptophyta</taxon>
        <taxon>Embryophyta</taxon>
        <taxon>Tracheophyta</taxon>
        <taxon>Spermatophyta</taxon>
        <taxon>Magnoliopsida</taxon>
        <taxon>Liliopsida</taxon>
        <taxon>Poales</taxon>
        <taxon>Poaceae</taxon>
        <taxon>PACMAD clade</taxon>
        <taxon>Panicoideae</taxon>
        <taxon>Panicodae</taxon>
        <taxon>Paniceae</taxon>
        <taxon>Panicinae</taxon>
        <taxon>Panicum</taxon>
        <taxon>Panicum sect. Hiantes</taxon>
    </lineage>
</organism>
<dbReference type="EMBL" id="CM029048">
    <property type="protein sequence ID" value="KAG2579316.1"/>
    <property type="molecule type" value="Genomic_DNA"/>
</dbReference>
<dbReference type="AlphaFoldDB" id="A0A8T0R1X4"/>